<dbReference type="Pfam" id="PF00852">
    <property type="entry name" value="Glyco_transf_10"/>
    <property type="match status" value="1"/>
</dbReference>
<evidence type="ECO:0000313" key="17">
    <source>
        <dbReference type="RefSeq" id="XP_022291919.1"/>
    </source>
</evidence>
<dbReference type="FunFam" id="3.40.50.11660:FF:000002">
    <property type="entry name" value="Alpha-(1,3)-fucosyltransferase"/>
    <property type="match status" value="1"/>
</dbReference>
<gene>
    <name evidence="16 17 18 19 20" type="primary">LOC111103157</name>
</gene>
<keyword evidence="10 12" id="KW-0472">Membrane</keyword>
<dbReference type="GO" id="GO:0032580">
    <property type="term" value="C:Golgi cisterna membrane"/>
    <property type="evidence" value="ECO:0007669"/>
    <property type="project" value="UniProtKB-SubCell"/>
</dbReference>
<comment type="similarity">
    <text evidence="3 12">Belongs to the glycosyltransferase 10 family.</text>
</comment>
<dbReference type="PANTHER" id="PTHR48438">
    <property type="entry name" value="ALPHA-(1,3)-FUCOSYLTRANSFERASE C-RELATED"/>
    <property type="match status" value="1"/>
</dbReference>
<keyword evidence="11" id="KW-0325">Glycoprotein</keyword>
<evidence type="ECO:0000256" key="11">
    <source>
        <dbReference type="ARBA" id="ARBA00023180"/>
    </source>
</evidence>
<dbReference type="GO" id="GO:0008417">
    <property type="term" value="F:fucosyltransferase activity"/>
    <property type="evidence" value="ECO:0007669"/>
    <property type="project" value="InterPro"/>
</dbReference>
<evidence type="ECO:0000256" key="10">
    <source>
        <dbReference type="ARBA" id="ARBA00023136"/>
    </source>
</evidence>
<evidence type="ECO:0000256" key="4">
    <source>
        <dbReference type="ARBA" id="ARBA00022676"/>
    </source>
</evidence>
<dbReference type="RefSeq" id="XP_022291922.1">
    <property type="nucleotide sequence ID" value="XM_022436214.1"/>
</dbReference>
<accession>A0A8B8AP52</accession>
<evidence type="ECO:0000313" key="20">
    <source>
        <dbReference type="RefSeq" id="XP_022291923.1"/>
    </source>
</evidence>
<comment type="subcellular location">
    <subcellularLocation>
        <location evidence="1">Golgi apparatus membrane</location>
        <topology evidence="1">Single-pass type II membrane protein</topology>
    </subcellularLocation>
    <subcellularLocation>
        <location evidence="12">Golgi apparatus</location>
        <location evidence="12">Golgi stack membrane</location>
        <topology evidence="12">Single-pass type II membrane protein</topology>
    </subcellularLocation>
</comment>
<dbReference type="Pfam" id="PF17039">
    <property type="entry name" value="Glyco_tran_10_N"/>
    <property type="match status" value="1"/>
</dbReference>
<feature type="transmembrane region" description="Helical" evidence="12">
    <location>
        <begin position="7"/>
        <end position="26"/>
    </location>
</feature>
<dbReference type="AlphaFoldDB" id="A0A8B8AP52"/>
<dbReference type="InterPro" id="IPR055270">
    <property type="entry name" value="Glyco_tran_10_C"/>
</dbReference>
<evidence type="ECO:0000256" key="7">
    <source>
        <dbReference type="ARBA" id="ARBA00022968"/>
    </source>
</evidence>
<evidence type="ECO:0000256" key="5">
    <source>
        <dbReference type="ARBA" id="ARBA00022679"/>
    </source>
</evidence>
<dbReference type="GO" id="GO:0000139">
    <property type="term" value="C:Golgi membrane"/>
    <property type="evidence" value="ECO:0007669"/>
    <property type="project" value="UniProtKB-SubCell"/>
</dbReference>
<evidence type="ECO:0000256" key="12">
    <source>
        <dbReference type="RuleBase" id="RU003832"/>
    </source>
</evidence>
<dbReference type="PANTHER" id="PTHR48438:SF1">
    <property type="entry name" value="ALPHA-(1,3)-FUCOSYLTRANSFERASE C-RELATED"/>
    <property type="match status" value="1"/>
</dbReference>
<evidence type="ECO:0000256" key="1">
    <source>
        <dbReference type="ARBA" id="ARBA00004323"/>
    </source>
</evidence>
<dbReference type="KEGG" id="cvn:111103157"/>
<dbReference type="RefSeq" id="XP_022291921.1">
    <property type="nucleotide sequence ID" value="XM_022436213.1"/>
</dbReference>
<dbReference type="Gene3D" id="3.40.50.11660">
    <property type="entry name" value="Glycosyl transferase family 10, C-terminal domain"/>
    <property type="match status" value="1"/>
</dbReference>
<keyword evidence="15" id="KW-1185">Reference proteome</keyword>
<keyword evidence="7" id="KW-0735">Signal-anchor</keyword>
<evidence type="ECO:0000259" key="14">
    <source>
        <dbReference type="Pfam" id="PF17039"/>
    </source>
</evidence>
<evidence type="ECO:0000313" key="18">
    <source>
        <dbReference type="RefSeq" id="XP_022291921.1"/>
    </source>
</evidence>
<evidence type="ECO:0000256" key="6">
    <source>
        <dbReference type="ARBA" id="ARBA00022692"/>
    </source>
</evidence>
<dbReference type="RefSeq" id="XP_022291923.1">
    <property type="nucleotide sequence ID" value="XM_022436215.1"/>
</dbReference>
<keyword evidence="9 12" id="KW-0333">Golgi apparatus</keyword>
<keyword evidence="4 12" id="KW-0328">Glycosyltransferase</keyword>
<protein>
    <recommendedName>
        <fullName evidence="12">Fucosyltransferase</fullName>
        <ecNumber evidence="12">2.4.1.-</ecNumber>
    </recommendedName>
</protein>
<evidence type="ECO:0000256" key="3">
    <source>
        <dbReference type="ARBA" id="ARBA00008919"/>
    </source>
</evidence>
<evidence type="ECO:0000313" key="19">
    <source>
        <dbReference type="RefSeq" id="XP_022291922.1"/>
    </source>
</evidence>
<evidence type="ECO:0000313" key="15">
    <source>
        <dbReference type="Proteomes" id="UP000694844"/>
    </source>
</evidence>
<dbReference type="InterPro" id="IPR001503">
    <property type="entry name" value="Glyco_trans_10"/>
</dbReference>
<keyword evidence="5 12" id="KW-0808">Transferase</keyword>
<keyword evidence="6 12" id="KW-0812">Transmembrane</keyword>
<evidence type="ECO:0000259" key="13">
    <source>
        <dbReference type="Pfam" id="PF00852"/>
    </source>
</evidence>
<keyword evidence="8 12" id="KW-1133">Transmembrane helix</keyword>
<dbReference type="GeneID" id="111103157"/>
<sequence length="391" mass="45382">MKSYLEGFVIAVFTIVSTIFFLGFFLSSSSPSNGSFTNIEPKIEGDDFIVDTGLGSEKLRVVNLVPRDSLQDTPAKKTWRILWYNIPFYLVPYVKNFQAKTCKNKKSNCLLTTDIKQFNMSDVVVFTHTSIPRSPPLKRKSQIWCFNSLETRAITHHPSNSWKDKFEWIMSYRRDADIVRPYGKIFRKKHLHGVQKNYTELFRQKTKFGVWMSSHCPVPSQRKAYIEELQKYVPVDTYGTCGKQKCGTRTNAISDCLKTLSKEHKFYFSFENNICRDYTTEKLFNLYVHNLNIIPVINGPPQASQYLPKGTYLNTMDFSSPKALAETLQKIGSNETLYLQYLKEKDKYFALGEMEVFGESMCNVCEKLDQLGGEQIPTKPDFWEYQYKKEC</sequence>
<evidence type="ECO:0000256" key="8">
    <source>
        <dbReference type="ARBA" id="ARBA00022989"/>
    </source>
</evidence>
<feature type="domain" description="Fucosyltransferase C-terminal" evidence="13">
    <location>
        <begin position="203"/>
        <end position="370"/>
    </location>
</feature>
<organism evidence="15 17">
    <name type="scientific">Crassostrea virginica</name>
    <name type="common">Eastern oyster</name>
    <dbReference type="NCBI Taxonomy" id="6565"/>
    <lineage>
        <taxon>Eukaryota</taxon>
        <taxon>Metazoa</taxon>
        <taxon>Spiralia</taxon>
        <taxon>Lophotrochozoa</taxon>
        <taxon>Mollusca</taxon>
        <taxon>Bivalvia</taxon>
        <taxon>Autobranchia</taxon>
        <taxon>Pteriomorphia</taxon>
        <taxon>Ostreida</taxon>
        <taxon>Ostreoidea</taxon>
        <taxon>Ostreidae</taxon>
        <taxon>Crassostrea</taxon>
    </lineage>
</organism>
<feature type="domain" description="Fucosyltransferase N-terminal" evidence="14">
    <location>
        <begin position="81"/>
        <end position="183"/>
    </location>
</feature>
<dbReference type="EC" id="2.4.1.-" evidence="12"/>
<evidence type="ECO:0000313" key="16">
    <source>
        <dbReference type="RefSeq" id="XP_022291918.1"/>
    </source>
</evidence>
<dbReference type="OrthoDB" id="8057859at2759"/>
<dbReference type="InterPro" id="IPR031481">
    <property type="entry name" value="Glyco_tran_10_N"/>
</dbReference>
<dbReference type="RefSeq" id="XP_022291919.1">
    <property type="nucleotide sequence ID" value="XM_022436211.1"/>
</dbReference>
<dbReference type="SUPFAM" id="SSF53756">
    <property type="entry name" value="UDP-Glycosyltransferase/glycogen phosphorylase"/>
    <property type="match status" value="1"/>
</dbReference>
<dbReference type="RefSeq" id="XP_022291918.1">
    <property type="nucleotide sequence ID" value="XM_022436210.1"/>
</dbReference>
<dbReference type="UniPathway" id="UPA00378"/>
<name>A0A8B8AP52_CRAVI</name>
<comment type="pathway">
    <text evidence="2">Protein modification; protein glycosylation.</text>
</comment>
<proteinExistence type="inferred from homology"/>
<dbReference type="InterPro" id="IPR038577">
    <property type="entry name" value="GT10-like_C_sf"/>
</dbReference>
<reference evidence="16 17" key="1">
    <citation type="submission" date="2025-04" db="UniProtKB">
        <authorList>
            <consortium name="RefSeq"/>
        </authorList>
    </citation>
    <scope>IDENTIFICATION</scope>
    <source>
        <tissue evidence="16 17">Whole sample</tissue>
    </source>
</reference>
<evidence type="ECO:0000256" key="9">
    <source>
        <dbReference type="ARBA" id="ARBA00023034"/>
    </source>
</evidence>
<evidence type="ECO:0000256" key="2">
    <source>
        <dbReference type="ARBA" id="ARBA00004922"/>
    </source>
</evidence>
<dbReference type="Proteomes" id="UP000694844">
    <property type="component" value="Chromosome 7"/>
</dbReference>